<feature type="region of interest" description="Disordered" evidence="2">
    <location>
        <begin position="1"/>
        <end position="39"/>
    </location>
</feature>
<feature type="coiled-coil region" evidence="1">
    <location>
        <begin position="169"/>
        <end position="199"/>
    </location>
</feature>
<keyword evidence="1" id="KW-0175">Coiled coil</keyword>
<evidence type="ECO:0000313" key="3">
    <source>
        <dbReference type="EMBL" id="RSH83193.1"/>
    </source>
</evidence>
<feature type="compositionally biased region" description="Polar residues" evidence="2">
    <location>
        <begin position="120"/>
        <end position="131"/>
    </location>
</feature>
<evidence type="ECO:0000256" key="1">
    <source>
        <dbReference type="SAM" id="Coils"/>
    </source>
</evidence>
<organism evidence="3 4">
    <name type="scientific">Apiotrichum porosum</name>
    <dbReference type="NCBI Taxonomy" id="105984"/>
    <lineage>
        <taxon>Eukaryota</taxon>
        <taxon>Fungi</taxon>
        <taxon>Dikarya</taxon>
        <taxon>Basidiomycota</taxon>
        <taxon>Agaricomycotina</taxon>
        <taxon>Tremellomycetes</taxon>
        <taxon>Trichosporonales</taxon>
        <taxon>Trichosporonaceae</taxon>
        <taxon>Apiotrichum</taxon>
    </lineage>
</organism>
<protein>
    <submittedName>
        <fullName evidence="3">Uncharacterized protein</fullName>
    </submittedName>
</protein>
<reference evidence="3 4" key="1">
    <citation type="submission" date="2018-11" db="EMBL/GenBank/DDBJ databases">
        <title>Genome sequence of Apiotrichum porosum DSM 27194.</title>
        <authorList>
            <person name="Aliyu H."/>
            <person name="Gorte O."/>
            <person name="Ochsenreither K."/>
        </authorList>
    </citation>
    <scope>NUCLEOTIDE SEQUENCE [LARGE SCALE GENOMIC DNA]</scope>
    <source>
        <strain evidence="3 4">DSM 27194</strain>
    </source>
</reference>
<accession>A0A427XWI3</accession>
<evidence type="ECO:0000256" key="2">
    <source>
        <dbReference type="SAM" id="MobiDB-lite"/>
    </source>
</evidence>
<comment type="caution">
    <text evidence="3">The sequence shown here is derived from an EMBL/GenBank/DDBJ whole genome shotgun (WGS) entry which is preliminary data.</text>
</comment>
<name>A0A427XWI3_9TREE</name>
<keyword evidence="4" id="KW-1185">Reference proteome</keyword>
<feature type="region of interest" description="Disordered" evidence="2">
    <location>
        <begin position="110"/>
        <end position="131"/>
    </location>
</feature>
<dbReference type="AlphaFoldDB" id="A0A427XWI3"/>
<dbReference type="Proteomes" id="UP000279236">
    <property type="component" value="Unassembled WGS sequence"/>
</dbReference>
<feature type="compositionally biased region" description="Basic and acidic residues" evidence="2">
    <location>
        <begin position="110"/>
        <end position="119"/>
    </location>
</feature>
<dbReference type="GeneID" id="39591396"/>
<evidence type="ECO:0000313" key="4">
    <source>
        <dbReference type="Proteomes" id="UP000279236"/>
    </source>
</evidence>
<proteinExistence type="predicted"/>
<sequence>MPAKSNLAGPRTTGGAGNDEAEIDGVPKTATADKVSNGLKDVTRLERHTPPAQQLPHLTPLKTSPFAWTPCRSSDTAILLRRHITLRDQEIGELLAEIAARDDEIAQLKTTRDQQRNHDSNASQNQKQTNGVCDCGASSELHALHEKHAELNARDDENRATLAYVKSHNKDLAKSLREVRRVNRRLEKELELAEEKERVRGREGRVGGDGAQ</sequence>
<dbReference type="EMBL" id="RSCE01000004">
    <property type="protein sequence ID" value="RSH83193.1"/>
    <property type="molecule type" value="Genomic_DNA"/>
</dbReference>
<dbReference type="RefSeq" id="XP_028477145.1">
    <property type="nucleotide sequence ID" value="XM_028622253.1"/>
</dbReference>
<gene>
    <name evidence="3" type="ORF">EHS24_006853</name>
</gene>